<accession>A0A7W1WUK2</accession>
<dbReference type="SUPFAM" id="SSF56399">
    <property type="entry name" value="ADP-ribosylation"/>
    <property type="match status" value="1"/>
</dbReference>
<dbReference type="InterPro" id="IPR051768">
    <property type="entry name" value="Bact_secretion_toxin"/>
</dbReference>
<evidence type="ECO:0000313" key="2">
    <source>
        <dbReference type="EMBL" id="MBA4496350.1"/>
    </source>
</evidence>
<dbReference type="PANTHER" id="PTHR34976:SF2">
    <property type="entry name" value="TYPE VII SECRETION SYSTEM PROTEIN ESSD"/>
    <property type="match status" value="1"/>
</dbReference>
<dbReference type="Gene3D" id="3.90.176.10">
    <property type="entry name" value="Toxin ADP-ribosyltransferase, Chain A, domain 1"/>
    <property type="match status" value="1"/>
</dbReference>
<dbReference type="PANTHER" id="PTHR34976">
    <property type="entry name" value="RIBONUCLEASE YQCG-RELATED"/>
    <property type="match status" value="1"/>
</dbReference>
<proteinExistence type="predicted"/>
<dbReference type="Proteomes" id="UP000535491">
    <property type="component" value="Unassembled WGS sequence"/>
</dbReference>
<sequence>MSKYFHRLFVFILFVIVGTGIFGFGEVYATGGGGFDVPQINDDFNKGKQGPGPQKEESVNQNSKVEDGGVWDWIKDAASGAWEWTKEVASDFWDWFTGVLDMITSVVIVVGSFLKGVWNAVVDAVKGIWNIITSPVETVKNLFHAITNPIDTGKAIWKLISDSWERDVINGDANSRAEWFGYAIGQVALALVGTKGLDKAAKLSKGSQVVSKTGKVTQHVPNKPFTKFNNLVEAQTWINKHYGNWPSTLTKAEYEAVRAYTGNNYANINNVLRGIEHSYQGKNGQYVDLISQALKKHPVPEDVMVYRGAGKVALGKYQNLPPDQLVGKVIEDKGFMSTSVNPSSAFSNDIMFNIKVPKGTPGAYVGGLSHFPDEMELLLDKGQKMIITEVKPVGGKLEITCEVLKGGS</sequence>
<name>A0A7W1WUK2_9BACL</name>
<dbReference type="GO" id="GO:0005576">
    <property type="term" value="C:extracellular region"/>
    <property type="evidence" value="ECO:0007669"/>
    <property type="project" value="InterPro"/>
</dbReference>
<feature type="domain" description="ADP ribosyltransferase" evidence="1">
    <location>
        <begin position="235"/>
        <end position="393"/>
    </location>
</feature>
<dbReference type="AlphaFoldDB" id="A0A7W1WUK2"/>
<gene>
    <name evidence="2" type="ORF">H1191_18970</name>
</gene>
<dbReference type="Pfam" id="PF03496">
    <property type="entry name" value="ADPrib_exo_Tox"/>
    <property type="match status" value="1"/>
</dbReference>
<dbReference type="EMBL" id="JACEIQ010000031">
    <property type="protein sequence ID" value="MBA4496350.1"/>
    <property type="molecule type" value="Genomic_DNA"/>
</dbReference>
<dbReference type="RefSeq" id="WP_181754698.1">
    <property type="nucleotide sequence ID" value="NZ_JACEIQ010000031.1"/>
</dbReference>
<dbReference type="InterPro" id="IPR003540">
    <property type="entry name" value="ADP-ribosyltransferase"/>
</dbReference>
<organism evidence="2 3">
    <name type="scientific">Paenactinomyces guangxiensis</name>
    <dbReference type="NCBI Taxonomy" id="1490290"/>
    <lineage>
        <taxon>Bacteria</taxon>
        <taxon>Bacillati</taxon>
        <taxon>Bacillota</taxon>
        <taxon>Bacilli</taxon>
        <taxon>Bacillales</taxon>
        <taxon>Thermoactinomycetaceae</taxon>
        <taxon>Paenactinomyces</taxon>
    </lineage>
</organism>
<keyword evidence="3" id="KW-1185">Reference proteome</keyword>
<protein>
    <recommendedName>
        <fullName evidence="1">ADP ribosyltransferase domain-containing protein</fullName>
    </recommendedName>
</protein>
<evidence type="ECO:0000313" key="3">
    <source>
        <dbReference type="Proteomes" id="UP000535491"/>
    </source>
</evidence>
<reference evidence="2 3" key="1">
    <citation type="submission" date="2020-07" db="EMBL/GenBank/DDBJ databases">
        <authorList>
            <person name="Feng H."/>
        </authorList>
    </citation>
    <scope>NUCLEOTIDE SEQUENCE [LARGE SCALE GENOMIC DNA]</scope>
    <source>
        <strain evidence="3">s-10</strain>
    </source>
</reference>
<comment type="caution">
    <text evidence="2">The sequence shown here is derived from an EMBL/GenBank/DDBJ whole genome shotgun (WGS) entry which is preliminary data.</text>
</comment>
<evidence type="ECO:0000259" key="1">
    <source>
        <dbReference type="Pfam" id="PF03496"/>
    </source>
</evidence>
<dbReference type="PROSITE" id="PS51996">
    <property type="entry name" value="TR_MART"/>
    <property type="match status" value="1"/>
</dbReference>